<gene>
    <name evidence="6" type="primary">MORN3</name>
    <name evidence="6" type="synonym">morn3</name>
</gene>
<dbReference type="OMA" id="GHGRFFH"/>
<reference evidence="6" key="2">
    <citation type="submission" date="2025-09" db="UniProtKB">
        <authorList>
            <consortium name="Ensembl"/>
        </authorList>
    </citation>
    <scope>IDENTIFICATION</scope>
</reference>
<dbReference type="GO" id="GO:0001669">
    <property type="term" value="C:acrosomal vesicle"/>
    <property type="evidence" value="ECO:0007669"/>
    <property type="project" value="UniProtKB-SubCell"/>
</dbReference>
<protein>
    <recommendedName>
        <fullName evidence="4">MORN repeat-containing protein 3</fullName>
    </recommendedName>
</protein>
<reference evidence="6" key="1">
    <citation type="submission" date="2025-08" db="UniProtKB">
        <authorList>
            <consortium name="Ensembl"/>
        </authorList>
    </citation>
    <scope>IDENTIFICATION</scope>
</reference>
<dbReference type="GeneID" id="115542243"/>
<comment type="subcellular location">
    <subcellularLocation>
        <location evidence="1">Cytoplasmic vesicle</location>
        <location evidence="1">Secretory vesicle</location>
        <location evidence="1">Acrosome</location>
    </subcellularLocation>
</comment>
<dbReference type="OrthoDB" id="270720at2759"/>
<dbReference type="SMART" id="SM00698">
    <property type="entry name" value="MORN"/>
    <property type="match status" value="6"/>
</dbReference>
<keyword evidence="2" id="KW-0677">Repeat</keyword>
<sequence length="249" mass="28505">MRVIHVGLPQGMPFLKNTNKVQPLAKLWDTKAQKNGQRNTVYSVNGDKYTGEWQDNKKQGKGTQIWKKAAAFYDGDWKLGKREGYGTFSKLCPKTNRYARLYSGEWKNDKKHGQGTYYYSTTAVYKGEWRDGRRSGRGRMHYDNGDIYEGAWLHDKHHGLGMIQLANGNRYEGSWQDGKKNGQGRFLFWERGQIYKGLWVDGVCKCGTLSDYGRDDAPMPSKSPFPKVGLLDAQSVLMEAESTFVKMLF</sequence>
<evidence type="ECO:0000256" key="2">
    <source>
        <dbReference type="ARBA" id="ARBA00022737"/>
    </source>
</evidence>
<name>A0A8C5F6R4_GADMO</name>
<evidence type="ECO:0000313" key="7">
    <source>
        <dbReference type="Proteomes" id="UP000694546"/>
    </source>
</evidence>
<evidence type="ECO:0000256" key="3">
    <source>
        <dbReference type="ARBA" id="ARBA00023329"/>
    </source>
</evidence>
<accession>A0A8C5F6R4</accession>
<organism evidence="6 7">
    <name type="scientific">Gadus morhua</name>
    <name type="common">Atlantic cod</name>
    <dbReference type="NCBI Taxonomy" id="8049"/>
    <lineage>
        <taxon>Eukaryota</taxon>
        <taxon>Metazoa</taxon>
        <taxon>Chordata</taxon>
        <taxon>Craniata</taxon>
        <taxon>Vertebrata</taxon>
        <taxon>Euteleostomi</taxon>
        <taxon>Actinopterygii</taxon>
        <taxon>Neopterygii</taxon>
        <taxon>Teleostei</taxon>
        <taxon>Neoteleostei</taxon>
        <taxon>Acanthomorphata</taxon>
        <taxon>Zeiogadaria</taxon>
        <taxon>Gadariae</taxon>
        <taxon>Gadiformes</taxon>
        <taxon>Gadoidei</taxon>
        <taxon>Gadidae</taxon>
        <taxon>Gadus</taxon>
    </lineage>
</organism>
<proteinExistence type="predicted"/>
<keyword evidence="3" id="KW-0968">Cytoplasmic vesicle</keyword>
<dbReference type="Pfam" id="PF02493">
    <property type="entry name" value="MORN"/>
    <property type="match status" value="6"/>
</dbReference>
<evidence type="ECO:0000313" key="6">
    <source>
        <dbReference type="Ensembl" id="ENSGMOP00000010563.2"/>
    </source>
</evidence>
<dbReference type="InterPro" id="IPR003409">
    <property type="entry name" value="MORN"/>
</dbReference>
<evidence type="ECO:0000256" key="5">
    <source>
        <dbReference type="ARBA" id="ARBA00045851"/>
    </source>
</evidence>
<keyword evidence="7" id="KW-1185">Reference proteome</keyword>
<dbReference type="Gene3D" id="2.20.110.10">
    <property type="entry name" value="Histone H3 K4-specific methyltransferase SET7/9 N-terminal domain"/>
    <property type="match status" value="3"/>
</dbReference>
<dbReference type="Ensembl" id="ENSGMOT00000010850.2">
    <property type="protein sequence ID" value="ENSGMOP00000010563.2"/>
    <property type="gene ID" value="ENSGMOG00000009877.2"/>
</dbReference>
<evidence type="ECO:0000256" key="1">
    <source>
        <dbReference type="ARBA" id="ARBA00004218"/>
    </source>
</evidence>
<dbReference type="PANTHER" id="PTHR46511:SF1">
    <property type="entry name" value="MORN REPEAT-CONTAINING PROTEIN 3"/>
    <property type="match status" value="1"/>
</dbReference>
<dbReference type="PANTHER" id="PTHR46511">
    <property type="entry name" value="MORN REPEAT-CONTAINING PROTEIN 3"/>
    <property type="match status" value="1"/>
</dbReference>
<dbReference type="AlphaFoldDB" id="A0A8C5F6R4"/>
<dbReference type="SUPFAM" id="SSF82185">
    <property type="entry name" value="Histone H3 K4-specific methyltransferase SET7/9 N-terminal domain"/>
    <property type="match status" value="2"/>
</dbReference>
<comment type="function">
    <text evidence="5">Assembles a suppression complex (suppresome) by tethering SIRT1 and MDM2 to regulate composite modifications of p53/TP53. Confers both deacetylation-mediated functional inactivation, by SIRT1, and ubiquitination-dependent degradation, by MDM2, of p53/TP53, promoting a proliferative and cell survival behaviors. May play a role in the regulation of spermatogenesis.</text>
</comment>
<dbReference type="InterPro" id="IPR052472">
    <property type="entry name" value="MORN3"/>
</dbReference>
<dbReference type="Proteomes" id="UP000694546">
    <property type="component" value="Chromosome 4"/>
</dbReference>
<dbReference type="RefSeq" id="XP_030210275.1">
    <property type="nucleotide sequence ID" value="XM_030354415.1"/>
</dbReference>
<dbReference type="GeneTree" id="ENSGT00940000159285"/>
<evidence type="ECO:0000256" key="4">
    <source>
        <dbReference type="ARBA" id="ARBA00039854"/>
    </source>
</evidence>